<gene>
    <name evidence="1" type="ORF">JI435_419450</name>
</gene>
<dbReference type="VEuPathDB" id="FungiDB:JI435_419450"/>
<sequence length="58" mass="6412">MPLLSQSQLSLSSLSFVSAEEINTRCICSASPIRSSDKRQSERPYTPYCNLSIDRSTG</sequence>
<name>A0A7U2FDQ6_PHANO</name>
<dbReference type="EMBL" id="CP069037">
    <property type="protein sequence ID" value="QRD03398.1"/>
    <property type="molecule type" value="Genomic_DNA"/>
</dbReference>
<dbReference type="Proteomes" id="UP000663193">
    <property type="component" value="Chromosome 15"/>
</dbReference>
<evidence type="ECO:0000313" key="1">
    <source>
        <dbReference type="EMBL" id="QRD03398.1"/>
    </source>
</evidence>
<protein>
    <submittedName>
        <fullName evidence="1">Uncharacterized protein</fullName>
    </submittedName>
</protein>
<dbReference type="AlphaFoldDB" id="A0A7U2FDQ6"/>
<reference evidence="2" key="1">
    <citation type="journal article" date="2021" name="BMC Genomics">
        <title>Chromosome-level genome assembly and manually-curated proteome of model necrotroph Parastagonospora nodorum Sn15 reveals a genome-wide trove of candidate effector homologs, and redundancy of virulence-related functions within an accessory chromosome.</title>
        <authorList>
            <person name="Bertazzoni S."/>
            <person name="Jones D.A.B."/>
            <person name="Phan H.T."/>
            <person name="Tan K.-C."/>
            <person name="Hane J.K."/>
        </authorList>
    </citation>
    <scope>NUCLEOTIDE SEQUENCE [LARGE SCALE GENOMIC DNA]</scope>
    <source>
        <strain evidence="2">SN15 / ATCC MYA-4574 / FGSC 10173)</strain>
    </source>
</reference>
<keyword evidence="2" id="KW-1185">Reference proteome</keyword>
<organism evidence="1 2">
    <name type="scientific">Phaeosphaeria nodorum (strain SN15 / ATCC MYA-4574 / FGSC 10173)</name>
    <name type="common">Glume blotch fungus</name>
    <name type="synonym">Parastagonospora nodorum</name>
    <dbReference type="NCBI Taxonomy" id="321614"/>
    <lineage>
        <taxon>Eukaryota</taxon>
        <taxon>Fungi</taxon>
        <taxon>Dikarya</taxon>
        <taxon>Ascomycota</taxon>
        <taxon>Pezizomycotina</taxon>
        <taxon>Dothideomycetes</taxon>
        <taxon>Pleosporomycetidae</taxon>
        <taxon>Pleosporales</taxon>
        <taxon>Pleosporineae</taxon>
        <taxon>Phaeosphaeriaceae</taxon>
        <taxon>Parastagonospora</taxon>
    </lineage>
</organism>
<evidence type="ECO:0000313" key="2">
    <source>
        <dbReference type="Proteomes" id="UP000663193"/>
    </source>
</evidence>
<accession>A0A7U2FDQ6</accession>
<proteinExistence type="predicted"/>